<proteinExistence type="predicted"/>
<dbReference type="Proteomes" id="UP001596550">
    <property type="component" value="Unassembled WGS sequence"/>
</dbReference>
<gene>
    <name evidence="2" type="ORF">ACFQO9_05200</name>
</gene>
<keyword evidence="3" id="KW-1185">Reference proteome</keyword>
<evidence type="ECO:0000313" key="3">
    <source>
        <dbReference type="Proteomes" id="UP001596550"/>
    </source>
</evidence>
<sequence length="213" mass="24422">MKNTFCFLSIIFSIFCFAQKEFQPKNSTINETVDGDLDGDKIPEKVIVYDIHTNDDSGDIREIQVLKKVNNKWKILEKSRNAILGSEDGGVMGDPFLYCKIEKGILIINHYGGSSWKWGFTDKYRFQNGHFELIGHFSEGGRPGDYWVTTDFNLSTGKIVYKKEVQNTTIPENGRSENETYIKKGVKISLKNRNATDSKLKFKLPKTKKEVYI</sequence>
<dbReference type="EMBL" id="JBHTCR010000002">
    <property type="protein sequence ID" value="MFC7346116.1"/>
    <property type="molecule type" value="Genomic_DNA"/>
</dbReference>
<accession>A0ABW2LZI8</accession>
<protein>
    <submittedName>
        <fullName evidence="2">Uncharacterized protein</fullName>
    </submittedName>
</protein>
<dbReference type="RefSeq" id="WP_378174813.1">
    <property type="nucleotide sequence ID" value="NZ_JBHTCR010000002.1"/>
</dbReference>
<keyword evidence="1" id="KW-0732">Signal</keyword>
<feature type="chain" id="PRO_5046400324" evidence="1">
    <location>
        <begin position="19"/>
        <end position="213"/>
    </location>
</feature>
<reference evidence="3" key="1">
    <citation type="journal article" date="2019" name="Int. J. Syst. Evol. Microbiol.">
        <title>The Global Catalogue of Microorganisms (GCM) 10K type strain sequencing project: providing services to taxonomists for standard genome sequencing and annotation.</title>
        <authorList>
            <consortium name="The Broad Institute Genomics Platform"/>
            <consortium name="The Broad Institute Genome Sequencing Center for Infectious Disease"/>
            <person name="Wu L."/>
            <person name="Ma J."/>
        </authorList>
    </citation>
    <scope>NUCLEOTIDE SEQUENCE [LARGE SCALE GENOMIC DNA]</scope>
    <source>
        <strain evidence="3">CCUG 54781</strain>
    </source>
</reference>
<evidence type="ECO:0000313" key="2">
    <source>
        <dbReference type="EMBL" id="MFC7346116.1"/>
    </source>
</evidence>
<name>A0ABW2LZI8_9FLAO</name>
<comment type="caution">
    <text evidence="2">The sequence shown here is derived from an EMBL/GenBank/DDBJ whole genome shotgun (WGS) entry which is preliminary data.</text>
</comment>
<organism evidence="2 3">
    <name type="scientific">Chryseobacterium zhengzhouense</name>
    <dbReference type="NCBI Taxonomy" id="1636086"/>
    <lineage>
        <taxon>Bacteria</taxon>
        <taxon>Pseudomonadati</taxon>
        <taxon>Bacteroidota</taxon>
        <taxon>Flavobacteriia</taxon>
        <taxon>Flavobacteriales</taxon>
        <taxon>Weeksellaceae</taxon>
        <taxon>Chryseobacterium group</taxon>
        <taxon>Chryseobacterium</taxon>
    </lineage>
</organism>
<evidence type="ECO:0000256" key="1">
    <source>
        <dbReference type="SAM" id="SignalP"/>
    </source>
</evidence>
<feature type="signal peptide" evidence="1">
    <location>
        <begin position="1"/>
        <end position="18"/>
    </location>
</feature>